<evidence type="ECO:0000313" key="1">
    <source>
        <dbReference type="EMBL" id="RAK72287.1"/>
    </source>
</evidence>
<organism evidence="1 2">
    <name type="scientific">Aspergillus fijiensis CBS 313.89</name>
    <dbReference type="NCBI Taxonomy" id="1448319"/>
    <lineage>
        <taxon>Eukaryota</taxon>
        <taxon>Fungi</taxon>
        <taxon>Dikarya</taxon>
        <taxon>Ascomycota</taxon>
        <taxon>Pezizomycotina</taxon>
        <taxon>Eurotiomycetes</taxon>
        <taxon>Eurotiomycetidae</taxon>
        <taxon>Eurotiales</taxon>
        <taxon>Aspergillaceae</taxon>
        <taxon>Aspergillus</taxon>
    </lineage>
</organism>
<gene>
    <name evidence="1" type="ORF">BO72DRAFT_521118</name>
</gene>
<keyword evidence="2" id="KW-1185">Reference proteome</keyword>
<protein>
    <submittedName>
        <fullName evidence="1">Uncharacterized protein</fullName>
    </submittedName>
</protein>
<sequence>MTVSQIRPVRLSPETTRLLEIDAQYSAGGVFPLPVLIKSGKGSDVDGKEIIDFHLHAERNQPRPVPTAASEGFTLTNIATKVGDWVEFTRDMCQRFGYGTMVGMVYSQEERRASVCVLL</sequence>
<dbReference type="EMBL" id="KZ824698">
    <property type="protein sequence ID" value="RAK72287.1"/>
    <property type="molecule type" value="Genomic_DNA"/>
</dbReference>
<accession>A0A8G1VTN9</accession>
<dbReference type="GeneID" id="63867072"/>
<reference evidence="1 2" key="1">
    <citation type="submission" date="2018-02" db="EMBL/GenBank/DDBJ databases">
        <title>The genomes of Aspergillus section Nigri reveals drivers in fungal speciation.</title>
        <authorList>
            <consortium name="DOE Joint Genome Institute"/>
            <person name="Vesth T.C."/>
            <person name="Nybo J."/>
            <person name="Theobald S."/>
            <person name="Brandl J."/>
            <person name="Frisvad J.C."/>
            <person name="Nielsen K.F."/>
            <person name="Lyhne E.K."/>
            <person name="Kogle M.E."/>
            <person name="Kuo A."/>
            <person name="Riley R."/>
            <person name="Clum A."/>
            <person name="Nolan M."/>
            <person name="Lipzen A."/>
            <person name="Salamov A."/>
            <person name="Henrissat B."/>
            <person name="Wiebenga A."/>
            <person name="De vries R.P."/>
            <person name="Grigoriev I.V."/>
            <person name="Mortensen U.H."/>
            <person name="Andersen M.R."/>
            <person name="Baker S.E."/>
        </authorList>
    </citation>
    <scope>NUCLEOTIDE SEQUENCE [LARGE SCALE GENOMIC DNA]</scope>
    <source>
        <strain evidence="1 2">CBS 313.89</strain>
    </source>
</reference>
<dbReference type="RefSeq" id="XP_040796299.1">
    <property type="nucleotide sequence ID" value="XM_040949737.1"/>
</dbReference>
<dbReference type="Proteomes" id="UP000249789">
    <property type="component" value="Unassembled WGS sequence"/>
</dbReference>
<dbReference type="AlphaFoldDB" id="A0A8G1VTN9"/>
<dbReference type="OrthoDB" id="10261433at2759"/>
<name>A0A8G1VTN9_9EURO</name>
<proteinExistence type="predicted"/>
<evidence type="ECO:0000313" key="2">
    <source>
        <dbReference type="Proteomes" id="UP000249789"/>
    </source>
</evidence>
<dbReference type="VEuPathDB" id="FungiDB:BO72DRAFT_521118"/>